<evidence type="ECO:0000313" key="2">
    <source>
        <dbReference type="Proteomes" id="UP001162992"/>
    </source>
</evidence>
<proteinExistence type="predicted"/>
<protein>
    <submittedName>
        <fullName evidence="1">Uncharacterized protein</fullName>
    </submittedName>
</protein>
<accession>A0ACC2ETZ9</accession>
<comment type="caution">
    <text evidence="1">The sequence shown here is derived from an EMBL/GenBank/DDBJ whole genome shotgun (WGS) entry which is preliminary data.</text>
</comment>
<dbReference type="Proteomes" id="UP001162992">
    <property type="component" value="Chromosome 1"/>
</dbReference>
<gene>
    <name evidence="1" type="ORF">O6H91_01G102300</name>
</gene>
<organism evidence="1 2">
    <name type="scientific">Diphasiastrum complanatum</name>
    <name type="common">Issler's clubmoss</name>
    <name type="synonym">Lycopodium complanatum</name>
    <dbReference type="NCBI Taxonomy" id="34168"/>
    <lineage>
        <taxon>Eukaryota</taxon>
        <taxon>Viridiplantae</taxon>
        <taxon>Streptophyta</taxon>
        <taxon>Embryophyta</taxon>
        <taxon>Tracheophyta</taxon>
        <taxon>Lycopodiopsida</taxon>
        <taxon>Lycopodiales</taxon>
        <taxon>Lycopodiaceae</taxon>
        <taxon>Lycopodioideae</taxon>
        <taxon>Diphasiastrum</taxon>
    </lineage>
</organism>
<name>A0ACC2ETZ9_DIPCM</name>
<keyword evidence="2" id="KW-1185">Reference proteome</keyword>
<dbReference type="EMBL" id="CM055092">
    <property type="protein sequence ID" value="KAJ7569982.1"/>
    <property type="molecule type" value="Genomic_DNA"/>
</dbReference>
<sequence>MGVMLTQKLRSRICRNVLSDVKQRFLRTLPCSLLASSVSDWKLVSSCKQPFQWIERTVSYESHASVAGSLKEGQVQLLRYPSNGIYLTRREDCLNKNCSYSFNAFERTPSFLKKVKSCESLYSYFAARLFSSSYDSVMESIDQKSGSYYSKDESEFHRDVLSSKKEIFGQKDSGAIYQEYRWQSDSVFRHLRRAGVSACRFRTSRVGYRFSTSANSALNQHARVDADSDAEAESECSGPGGERPHELPMAEDWEQQNMLPDERYYHEENNSSTEHNSVEESDVYIPVEAFFIARSVDLKSLSEEPFVDVISGRKHLVIRCRDHSDESSCLPGEVNGAATDSWSLKRYMVVFQWGSVVLFNFGPHKEEDSLNIVKKHCKDIFKEEIKENYGVLVRPTLDRYSQGGHDKIMVKTLDTDGLRIISLILSQSIALDHYTKAIDGMLTSFGELNRTMEMTGTFKLHRKELFQLVAAANTTLADAILRIGLLERSDVAWQNANYDRIWGYLRDDFELDERFESLEFKTGIIQHNVKFFLDILQNRKSDLLEWIIIFLIAGEIMVSLYDILHGTGAL</sequence>
<reference evidence="2" key="1">
    <citation type="journal article" date="2024" name="Proc. Natl. Acad. Sci. U.S.A.">
        <title>Extraordinary preservation of gene collinearity over three hundred million years revealed in homosporous lycophytes.</title>
        <authorList>
            <person name="Li C."/>
            <person name="Wickell D."/>
            <person name="Kuo L.Y."/>
            <person name="Chen X."/>
            <person name="Nie B."/>
            <person name="Liao X."/>
            <person name="Peng D."/>
            <person name="Ji J."/>
            <person name="Jenkins J."/>
            <person name="Williams M."/>
            <person name="Shu S."/>
            <person name="Plott C."/>
            <person name="Barry K."/>
            <person name="Rajasekar S."/>
            <person name="Grimwood J."/>
            <person name="Han X."/>
            <person name="Sun S."/>
            <person name="Hou Z."/>
            <person name="He W."/>
            <person name="Dai G."/>
            <person name="Sun C."/>
            <person name="Schmutz J."/>
            <person name="Leebens-Mack J.H."/>
            <person name="Li F.W."/>
            <person name="Wang L."/>
        </authorList>
    </citation>
    <scope>NUCLEOTIDE SEQUENCE [LARGE SCALE GENOMIC DNA]</scope>
    <source>
        <strain evidence="2">cv. PW_Plant_1</strain>
    </source>
</reference>
<evidence type="ECO:0000313" key="1">
    <source>
        <dbReference type="EMBL" id="KAJ7569982.1"/>
    </source>
</evidence>